<dbReference type="Proteomes" id="UP001497535">
    <property type="component" value="Unassembled WGS sequence"/>
</dbReference>
<gene>
    <name evidence="1" type="ORF">MENTE1834_LOCUS23352</name>
</gene>
<protein>
    <submittedName>
        <fullName evidence="1">Uncharacterized protein</fullName>
    </submittedName>
</protein>
<accession>A0ACB0ZDS5</accession>
<name>A0ACB0ZDS5_MELEN</name>
<reference evidence="1" key="1">
    <citation type="submission" date="2023-11" db="EMBL/GenBank/DDBJ databases">
        <authorList>
            <person name="Poullet M."/>
        </authorList>
    </citation>
    <scope>NUCLEOTIDE SEQUENCE</scope>
    <source>
        <strain evidence="1">E1834</strain>
    </source>
</reference>
<evidence type="ECO:0000313" key="2">
    <source>
        <dbReference type="Proteomes" id="UP001497535"/>
    </source>
</evidence>
<proteinExistence type="predicted"/>
<sequence length="169" mass="18821">MGIKLATAICALLGFLTSIACLYSGTWLYSEMNEIRKELNEEMQNFKEQSDEIWSILVKQKRREKRAAYDEADSNSSDLTENNKNKVEGNEKENNNDKIKESEGSKQKIIKQQKQPQQSPANKCKCSERKCPAGPKGPKGPPGAKGLDGLPGEVINDLNEILGKKIVSH</sequence>
<dbReference type="EMBL" id="CAVMJV010000030">
    <property type="protein sequence ID" value="CAK5076486.1"/>
    <property type="molecule type" value="Genomic_DNA"/>
</dbReference>
<keyword evidence="2" id="KW-1185">Reference proteome</keyword>
<comment type="caution">
    <text evidence="1">The sequence shown here is derived from an EMBL/GenBank/DDBJ whole genome shotgun (WGS) entry which is preliminary data.</text>
</comment>
<organism evidence="1 2">
    <name type="scientific">Meloidogyne enterolobii</name>
    <name type="common">Root-knot nematode worm</name>
    <name type="synonym">Meloidogyne mayaguensis</name>
    <dbReference type="NCBI Taxonomy" id="390850"/>
    <lineage>
        <taxon>Eukaryota</taxon>
        <taxon>Metazoa</taxon>
        <taxon>Ecdysozoa</taxon>
        <taxon>Nematoda</taxon>
        <taxon>Chromadorea</taxon>
        <taxon>Rhabditida</taxon>
        <taxon>Tylenchina</taxon>
        <taxon>Tylenchomorpha</taxon>
        <taxon>Tylenchoidea</taxon>
        <taxon>Meloidogynidae</taxon>
        <taxon>Meloidogyninae</taxon>
        <taxon>Meloidogyne</taxon>
    </lineage>
</organism>
<evidence type="ECO:0000313" key="1">
    <source>
        <dbReference type="EMBL" id="CAK5076486.1"/>
    </source>
</evidence>